<comment type="caution">
    <text evidence="2">The sequence shown here is derived from an EMBL/GenBank/DDBJ whole genome shotgun (WGS) entry which is preliminary data.</text>
</comment>
<gene>
    <name evidence="2" type="ORF">QBC40DRAFT_330866</name>
</gene>
<reference evidence="2" key="2">
    <citation type="submission" date="2023-05" db="EMBL/GenBank/DDBJ databases">
        <authorList>
            <consortium name="Lawrence Berkeley National Laboratory"/>
            <person name="Steindorff A."/>
            <person name="Hensen N."/>
            <person name="Bonometti L."/>
            <person name="Westerberg I."/>
            <person name="Brannstrom I.O."/>
            <person name="Guillou S."/>
            <person name="Cros-Aarteil S."/>
            <person name="Calhoun S."/>
            <person name="Haridas S."/>
            <person name="Kuo A."/>
            <person name="Mondo S."/>
            <person name="Pangilinan J."/>
            <person name="Riley R."/>
            <person name="Labutti K."/>
            <person name="Andreopoulos B."/>
            <person name="Lipzen A."/>
            <person name="Chen C."/>
            <person name="Yanf M."/>
            <person name="Daum C."/>
            <person name="Ng V."/>
            <person name="Clum A."/>
            <person name="Ohm R."/>
            <person name="Martin F."/>
            <person name="Silar P."/>
            <person name="Natvig D."/>
            <person name="Lalanne C."/>
            <person name="Gautier V."/>
            <person name="Ament-Velasquez S.L."/>
            <person name="Kruys A."/>
            <person name="Hutchinson M.I."/>
            <person name="Powell A.J."/>
            <person name="Barry K."/>
            <person name="Miller A.N."/>
            <person name="Grigoriev I.V."/>
            <person name="Debuchy R."/>
            <person name="Gladieux P."/>
            <person name="Thoren M.H."/>
            <person name="Johannesson H."/>
        </authorList>
    </citation>
    <scope>NUCLEOTIDE SEQUENCE</scope>
    <source>
        <strain evidence="2">CBS 315.58</strain>
    </source>
</reference>
<dbReference type="Proteomes" id="UP001303160">
    <property type="component" value="Unassembled WGS sequence"/>
</dbReference>
<sequence length="1124" mass="129290">MSGFFQLPIELQQLVCELLYYDHRPSLVAFALTNRYCYEVASAYLFRQITFKFTDLGRLRGSAHVCNQALQRNNAFRHVRILTILGGAEDDPDFKHTQGWHLGTTAGRQWAVNNERLHGTAEMLYARSLPVVEESPKQAYHFDVFWEPIAGIVRQLPRLQDLIYEFPLQFAPCLLRALHDKHRLHQATRLHLHTFGLRMLYEDTEFDIALDPYEMDIVTSPCLYSIWVKDKTLHVWSPPSRVNPNLQSLERIINTEGFAPNLGELAVFSDRPEIKRHLPRGTLLAPKMGNGTAKSRPLPIRQLHLHYLRSDIMVQGAIPWQLDFGALHTLSLGQLPEEMISTSFPSLRALSHAGMLGLALVTAAALKAHGGGCLLANRQRENDQETEQQRIRKDNMLCTGLGALPPETILRILEFVNDDDRPSVFYFAQCNWYCYMAAQPVLFRHLTFDITTPASLPRHVQKSAELLQHRDAFRHVRTLTVKGYYDEWFYVGDGRDEPLDRDHPAVDSDDQHLVIPSDRWDVYTARLHGVQDDSIFERNIRACDRKLVDRLHEFDAEWAPLADLIRRIPKLLDFVYVCPTQLSPSLLLALHESAHLIRLHLRTFRLRMLDNIPSTLDAHEFALITSPCLYSIWLREDLKNDTIDSQDRQLRALCLILETEGLAPNLKEIRLGDDVQKEGEWESDDWDASSPFPPELTAQRRRTEPRTPTDLELDAIFVYDFMGIKPYPDLSALQSLTLTGDVRSTLSSWYRKEWPFPASLTALCIHCTDLERFPGQSENVWEITRNFIRTFNHLQSLRVVGWDFSSASFSDGDTTPPLNTLKSLWFSNCSREDGWNINGSVSSAKEIISLGAMYPRVEKLSITVHRSKGSRDEVALYKAIGASFPRLEQLALTLDAAMYTYITAADFVQPQLRMEQHGKQAPSNSQEVEVSNCDSLPVIETYDAEDRLTKRNSHMTEQEYLVLKSKTTYSQAILDVIVNSALDAKLARKIFDVTSAQLPTLKRMMVRTRGGNLELSTVTLMPLKDGRYLRMEPLDYSCIMRRLYDVLQRDWVIDRPFGGEGWNGDKPEVRVKDIGPIKRSWKRWEEPEEVVMMNHFRKLWPARSEGSKGWWDDWESWDLDETEF</sequence>
<evidence type="ECO:0000313" key="2">
    <source>
        <dbReference type="EMBL" id="KAK4204543.1"/>
    </source>
</evidence>
<proteinExistence type="predicted"/>
<dbReference type="AlphaFoldDB" id="A0AAN6XPG8"/>
<reference evidence="2" key="1">
    <citation type="journal article" date="2023" name="Mol. Phylogenet. Evol.">
        <title>Genome-scale phylogeny and comparative genomics of the fungal order Sordariales.</title>
        <authorList>
            <person name="Hensen N."/>
            <person name="Bonometti L."/>
            <person name="Westerberg I."/>
            <person name="Brannstrom I.O."/>
            <person name="Guillou S."/>
            <person name="Cros-Aarteil S."/>
            <person name="Calhoun S."/>
            <person name="Haridas S."/>
            <person name="Kuo A."/>
            <person name="Mondo S."/>
            <person name="Pangilinan J."/>
            <person name="Riley R."/>
            <person name="LaButti K."/>
            <person name="Andreopoulos B."/>
            <person name="Lipzen A."/>
            <person name="Chen C."/>
            <person name="Yan M."/>
            <person name="Daum C."/>
            <person name="Ng V."/>
            <person name="Clum A."/>
            <person name="Steindorff A."/>
            <person name="Ohm R.A."/>
            <person name="Martin F."/>
            <person name="Silar P."/>
            <person name="Natvig D.O."/>
            <person name="Lalanne C."/>
            <person name="Gautier V."/>
            <person name="Ament-Velasquez S.L."/>
            <person name="Kruys A."/>
            <person name="Hutchinson M.I."/>
            <person name="Powell A.J."/>
            <person name="Barry K."/>
            <person name="Miller A.N."/>
            <person name="Grigoriev I.V."/>
            <person name="Debuchy R."/>
            <person name="Gladieux P."/>
            <person name="Hiltunen Thoren M."/>
            <person name="Johannesson H."/>
        </authorList>
    </citation>
    <scope>NUCLEOTIDE SEQUENCE</scope>
    <source>
        <strain evidence="2">CBS 315.58</strain>
    </source>
</reference>
<feature type="region of interest" description="Disordered" evidence="1">
    <location>
        <begin position="680"/>
        <end position="706"/>
    </location>
</feature>
<protein>
    <recommendedName>
        <fullName evidence="4">F-box domain-containing protein</fullName>
    </recommendedName>
</protein>
<name>A0AAN6XPG8_9PEZI</name>
<evidence type="ECO:0000313" key="3">
    <source>
        <dbReference type="Proteomes" id="UP001303160"/>
    </source>
</evidence>
<dbReference type="EMBL" id="MU863881">
    <property type="protein sequence ID" value="KAK4204543.1"/>
    <property type="molecule type" value="Genomic_DNA"/>
</dbReference>
<evidence type="ECO:0008006" key="4">
    <source>
        <dbReference type="Google" id="ProtNLM"/>
    </source>
</evidence>
<organism evidence="2 3">
    <name type="scientific">Triangularia verruculosa</name>
    <dbReference type="NCBI Taxonomy" id="2587418"/>
    <lineage>
        <taxon>Eukaryota</taxon>
        <taxon>Fungi</taxon>
        <taxon>Dikarya</taxon>
        <taxon>Ascomycota</taxon>
        <taxon>Pezizomycotina</taxon>
        <taxon>Sordariomycetes</taxon>
        <taxon>Sordariomycetidae</taxon>
        <taxon>Sordariales</taxon>
        <taxon>Podosporaceae</taxon>
        <taxon>Triangularia</taxon>
    </lineage>
</organism>
<keyword evidence="3" id="KW-1185">Reference proteome</keyword>
<evidence type="ECO:0000256" key="1">
    <source>
        <dbReference type="SAM" id="MobiDB-lite"/>
    </source>
</evidence>
<accession>A0AAN6XPG8</accession>